<dbReference type="InterPro" id="IPR010080">
    <property type="entry name" value="Thioester_reductase-like_dom"/>
</dbReference>
<dbReference type="InterPro" id="IPR009081">
    <property type="entry name" value="PP-bd_ACP"/>
</dbReference>
<dbReference type="CDD" id="cd05235">
    <property type="entry name" value="SDR_e1"/>
    <property type="match status" value="1"/>
</dbReference>
<dbReference type="Pfam" id="PF07993">
    <property type="entry name" value="NAD_binding_4"/>
    <property type="match status" value="1"/>
</dbReference>
<dbReference type="Pfam" id="PF00668">
    <property type="entry name" value="Condensation"/>
    <property type="match status" value="1"/>
</dbReference>
<name>A0A542DFD5_AMYCI</name>
<dbReference type="GO" id="GO:0044550">
    <property type="term" value="P:secondary metabolite biosynthetic process"/>
    <property type="evidence" value="ECO:0007669"/>
    <property type="project" value="TreeGrafter"/>
</dbReference>
<sequence length="1479" mass="156844">MTTESTAAREALLARLLAKDGFHLSGESTVPRRAQGAEVPLSSAQHRLWFLDNLAGGDTGTAAYLMPAAYRLTGELDVTALTGALDAMVRRHEALRAAILPTESGEPVHVIAEPAAASPVRLAHYDISALSTKDAEERARELAEQDTGRPMRLDRPPLLRATLIRRGDEEHVLVLCAHHIVCDDLSLGILTHDLMAAYQSIVDGDVPETGEPAVRFGDYLVWRRERGGGDLGYWVEHLSGAPPLLELPTDRRRPEVRRFRGDSVTVDIPAELSAAVHELARRAEATPFMVLLAAFSVLLGRYSGGTDLVVGSPVANRNLPELDDLVGMFVNTLALRMDLSGDPTLEEVLARARQVAVSGLSHADVPLEDVIERINPTRDLGYNPLFQVMLVVNPDPPRREERGPRVQPVGLGATPARFDLTLVVTDAPEGLRGHLDFDADLFDPATVSGMATGLVRVLRAMVREPGLPARSVGLVEPAELERVAAGPPAAATVPVTELITARAAESPGAPAVLGQDEEISYAELLHRANRVARRLLAAGAGPEVPIGLCAPAGVDAIVGLLGILLSGSAYVPLDPGHPVSRLSFLLADTGAPAVVTRSARDGRFADFPGTVVALDEPGGEGGPAPPAPEIRPEQLAYVIYTSGSTGEPKGVMVRHGALANLATAFRDAHGIGAGTRLLMVPPLTFDASAGDIFPALISGAALMPVAEPAALSAGALREVCAEHGITAVDTAAAIWRQWVHDLAGAGRIDPGPLRVLMVGGEQIPADTLRTWAEVTGGAVPLYNHYGPTEATVCALTYRTVDGTELGDTSVPCGRPLPGVRAYVLDHALRPLPAGVPGELYLAGSGLARGYLGDPARTAAAFPADPFSPAPGGRMYRTGDLAKVRADGNLEFLGRADRQVKIRGNRIELGEVEAAIKRLPGVRDTAVVAHGDPARLVAYLVPEGEAEPARLRETLARVLPDHLVPSGFVPIEALPLTRNGKVDRTALPAPREDVLARPAHVPPASGTERALADIWARTLDVTTVGAGDNFFDLGGHSLQAAGVLAEVRSALGVRLPVRTLFEAPDLAAFAAAVRRVRSGAVEPTRQAAGIDLRGEAVLPDDVCADLSTLDRFTAEPAAPEEVLITGATGMLGARLLLDVLRNTSARAHCLVRAPSADEATARLHEVLRRCPDWKLGYADRIIALPGEVSRPRLGLPAAEYDRLCEVIDTVYHSASLVNVVLPYPRLRADNVTGTVEVLRLAGRRRPKATHAISTLGVFFGSAYAGEVVTEADPPADPDGMSSAYAQSKWVSDTLARAARERGLPVSLHRPARVTGDSRTGESKTDDVLARMLGTVVRLGCAPSSSTPFDMAPTDFLASAIGRLSRAPQHGGREFHYYNPNTTTGDRLGAGLRDFGYPVSGVTREEWTRRTGAALDAGDELPIGVFTGYDMPDRLPVFDCAATERELAAAGLAYPTVDAGLLRTYLRYLVERGVLPRPAGR</sequence>
<dbReference type="GO" id="GO:0031177">
    <property type="term" value="F:phosphopantetheine binding"/>
    <property type="evidence" value="ECO:0007669"/>
    <property type="project" value="InterPro"/>
</dbReference>
<dbReference type="CDD" id="cd05930">
    <property type="entry name" value="A_NRPS"/>
    <property type="match status" value="1"/>
</dbReference>
<evidence type="ECO:0000313" key="7">
    <source>
        <dbReference type="Proteomes" id="UP000320876"/>
    </source>
</evidence>
<dbReference type="SUPFAM" id="SSF47336">
    <property type="entry name" value="ACP-like"/>
    <property type="match status" value="1"/>
</dbReference>
<proteinExistence type="predicted"/>
<dbReference type="SUPFAM" id="SSF51735">
    <property type="entry name" value="NAD(P)-binding Rossmann-fold domains"/>
    <property type="match status" value="1"/>
</dbReference>
<dbReference type="OrthoDB" id="2472181at2"/>
<dbReference type="EMBL" id="VFML01000001">
    <property type="protein sequence ID" value="TQJ01808.1"/>
    <property type="molecule type" value="Genomic_DNA"/>
</dbReference>
<dbReference type="Proteomes" id="UP000320876">
    <property type="component" value="Unassembled WGS sequence"/>
</dbReference>
<dbReference type="InterPro" id="IPR025110">
    <property type="entry name" value="AMP-bd_C"/>
</dbReference>
<reference evidence="6 7" key="1">
    <citation type="submission" date="2019-06" db="EMBL/GenBank/DDBJ databases">
        <title>Sequencing the genomes of 1000 actinobacteria strains.</title>
        <authorList>
            <person name="Klenk H.-P."/>
        </authorList>
    </citation>
    <scope>NUCLEOTIDE SEQUENCE [LARGE SCALE GENOMIC DNA]</scope>
    <source>
        <strain evidence="6 7">DSM 45679</strain>
    </source>
</reference>
<dbReference type="PROSITE" id="PS50075">
    <property type="entry name" value="CARRIER"/>
    <property type="match status" value="1"/>
</dbReference>
<dbReference type="InterPro" id="IPR000873">
    <property type="entry name" value="AMP-dep_synth/lig_dom"/>
</dbReference>
<evidence type="ECO:0000313" key="6">
    <source>
        <dbReference type="EMBL" id="TQJ01808.1"/>
    </source>
</evidence>
<dbReference type="Pfam" id="PF00501">
    <property type="entry name" value="AMP-binding"/>
    <property type="match status" value="1"/>
</dbReference>
<dbReference type="InterPro" id="IPR020845">
    <property type="entry name" value="AMP-binding_CS"/>
</dbReference>
<dbReference type="Pfam" id="PF00550">
    <property type="entry name" value="PP-binding"/>
    <property type="match status" value="1"/>
</dbReference>
<dbReference type="GO" id="GO:0016874">
    <property type="term" value="F:ligase activity"/>
    <property type="evidence" value="ECO:0007669"/>
    <property type="project" value="UniProtKB-KW"/>
</dbReference>
<dbReference type="Gene3D" id="3.30.300.30">
    <property type="match status" value="1"/>
</dbReference>
<evidence type="ECO:0000259" key="5">
    <source>
        <dbReference type="PROSITE" id="PS50075"/>
    </source>
</evidence>
<dbReference type="FunFam" id="1.10.1200.10:FF:000005">
    <property type="entry name" value="Nonribosomal peptide synthetase 1"/>
    <property type="match status" value="1"/>
</dbReference>
<organism evidence="6 7">
    <name type="scientific">Amycolatopsis cihanbeyliensis</name>
    <dbReference type="NCBI Taxonomy" id="1128664"/>
    <lineage>
        <taxon>Bacteria</taxon>
        <taxon>Bacillati</taxon>
        <taxon>Actinomycetota</taxon>
        <taxon>Actinomycetes</taxon>
        <taxon>Pseudonocardiales</taxon>
        <taxon>Pseudonocardiaceae</taxon>
        <taxon>Amycolatopsis</taxon>
    </lineage>
</organism>
<protein>
    <submittedName>
        <fullName evidence="6">Amino acid adenylation domain-containing protein/thioester reductase-like protein</fullName>
    </submittedName>
</protein>
<dbReference type="SMART" id="SM00823">
    <property type="entry name" value="PKS_PP"/>
    <property type="match status" value="1"/>
</dbReference>
<dbReference type="InterPro" id="IPR023213">
    <property type="entry name" value="CAT-like_dom_sf"/>
</dbReference>
<dbReference type="PROSITE" id="PS00455">
    <property type="entry name" value="AMP_BINDING"/>
    <property type="match status" value="1"/>
</dbReference>
<dbReference type="Gene3D" id="3.30.559.10">
    <property type="entry name" value="Chloramphenicol acetyltransferase-like domain"/>
    <property type="match status" value="1"/>
</dbReference>
<dbReference type="Gene3D" id="3.30.559.30">
    <property type="entry name" value="Nonribosomal peptide synthetase, condensation domain"/>
    <property type="match status" value="1"/>
</dbReference>
<dbReference type="InterPro" id="IPR013120">
    <property type="entry name" value="FAR_NAD-bd"/>
</dbReference>
<dbReference type="PANTHER" id="PTHR45527">
    <property type="entry name" value="NONRIBOSOMAL PEPTIDE SYNTHETASE"/>
    <property type="match status" value="1"/>
</dbReference>
<dbReference type="Pfam" id="PF13193">
    <property type="entry name" value="AMP-binding_C"/>
    <property type="match status" value="1"/>
</dbReference>
<dbReference type="PROSITE" id="PS00012">
    <property type="entry name" value="PHOSPHOPANTETHEINE"/>
    <property type="match status" value="1"/>
</dbReference>
<keyword evidence="7" id="KW-1185">Reference proteome</keyword>
<accession>A0A542DFD5</accession>
<dbReference type="NCBIfam" id="TIGR01746">
    <property type="entry name" value="Thioester-redct"/>
    <property type="match status" value="1"/>
</dbReference>
<dbReference type="CDD" id="cd19531">
    <property type="entry name" value="LCL_NRPS-like"/>
    <property type="match status" value="1"/>
</dbReference>
<dbReference type="GO" id="GO:0043041">
    <property type="term" value="P:amino acid activation for nonribosomal peptide biosynthetic process"/>
    <property type="evidence" value="ECO:0007669"/>
    <property type="project" value="TreeGrafter"/>
</dbReference>
<dbReference type="FunFam" id="3.40.50.980:FF:000001">
    <property type="entry name" value="Non-ribosomal peptide synthetase"/>
    <property type="match status" value="1"/>
</dbReference>
<dbReference type="InterPro" id="IPR001242">
    <property type="entry name" value="Condensation_dom"/>
</dbReference>
<dbReference type="Gene3D" id="3.40.50.980">
    <property type="match status" value="2"/>
</dbReference>
<dbReference type="RefSeq" id="WP_141996624.1">
    <property type="nucleotide sequence ID" value="NZ_VFML01000001.1"/>
</dbReference>
<feature type="domain" description="Carrier" evidence="5">
    <location>
        <begin position="1001"/>
        <end position="1076"/>
    </location>
</feature>
<dbReference type="Gene3D" id="2.30.38.10">
    <property type="entry name" value="Luciferase, Domain 3"/>
    <property type="match status" value="1"/>
</dbReference>
<evidence type="ECO:0000256" key="3">
    <source>
        <dbReference type="ARBA" id="ARBA00022553"/>
    </source>
</evidence>
<dbReference type="InterPro" id="IPR020806">
    <property type="entry name" value="PKS_PP-bd"/>
</dbReference>
<dbReference type="SUPFAM" id="SSF56801">
    <property type="entry name" value="Acetyl-CoA synthetase-like"/>
    <property type="match status" value="1"/>
</dbReference>
<gene>
    <name evidence="6" type="ORF">FB471_1524</name>
</gene>
<comment type="cofactor">
    <cofactor evidence="1">
        <name>pantetheine 4'-phosphate</name>
        <dbReference type="ChEBI" id="CHEBI:47942"/>
    </cofactor>
</comment>
<keyword evidence="2" id="KW-0596">Phosphopantetheine</keyword>
<dbReference type="NCBIfam" id="TIGR01733">
    <property type="entry name" value="AA-adenyl-dom"/>
    <property type="match status" value="1"/>
</dbReference>
<dbReference type="SUPFAM" id="SSF52777">
    <property type="entry name" value="CoA-dependent acyltransferases"/>
    <property type="match status" value="2"/>
</dbReference>
<evidence type="ECO:0000256" key="4">
    <source>
        <dbReference type="ARBA" id="ARBA00022598"/>
    </source>
</evidence>
<dbReference type="InterPro" id="IPR010071">
    <property type="entry name" value="AA_adenyl_dom"/>
</dbReference>
<dbReference type="PANTHER" id="PTHR45527:SF1">
    <property type="entry name" value="FATTY ACID SYNTHASE"/>
    <property type="match status" value="1"/>
</dbReference>
<dbReference type="InterPro" id="IPR006162">
    <property type="entry name" value="Ppantetheine_attach_site"/>
</dbReference>
<keyword evidence="4" id="KW-0436">Ligase</keyword>
<dbReference type="FunFam" id="2.30.38.10:FF:000001">
    <property type="entry name" value="Non-ribosomal peptide synthetase PvdI"/>
    <property type="match status" value="1"/>
</dbReference>
<dbReference type="Gene3D" id="1.10.1200.10">
    <property type="entry name" value="ACP-like"/>
    <property type="match status" value="1"/>
</dbReference>
<dbReference type="Gene3D" id="3.40.50.720">
    <property type="entry name" value="NAD(P)-binding Rossmann-like Domain"/>
    <property type="match status" value="1"/>
</dbReference>
<dbReference type="GO" id="GO:0005737">
    <property type="term" value="C:cytoplasm"/>
    <property type="evidence" value="ECO:0007669"/>
    <property type="project" value="TreeGrafter"/>
</dbReference>
<comment type="caution">
    <text evidence="6">The sequence shown here is derived from an EMBL/GenBank/DDBJ whole genome shotgun (WGS) entry which is preliminary data.</text>
</comment>
<dbReference type="FunFam" id="3.40.50.12780:FF:000012">
    <property type="entry name" value="Non-ribosomal peptide synthetase"/>
    <property type="match status" value="1"/>
</dbReference>
<dbReference type="InterPro" id="IPR045851">
    <property type="entry name" value="AMP-bd_C_sf"/>
</dbReference>
<keyword evidence="3" id="KW-0597">Phosphoprotein</keyword>
<dbReference type="InterPro" id="IPR036291">
    <property type="entry name" value="NAD(P)-bd_dom_sf"/>
</dbReference>
<dbReference type="InterPro" id="IPR036736">
    <property type="entry name" value="ACP-like_sf"/>
</dbReference>
<evidence type="ECO:0000256" key="2">
    <source>
        <dbReference type="ARBA" id="ARBA00022450"/>
    </source>
</evidence>
<evidence type="ECO:0000256" key="1">
    <source>
        <dbReference type="ARBA" id="ARBA00001957"/>
    </source>
</evidence>
<dbReference type="GO" id="GO:0008610">
    <property type="term" value="P:lipid biosynthetic process"/>
    <property type="evidence" value="ECO:0007669"/>
    <property type="project" value="UniProtKB-ARBA"/>
</dbReference>